<name>A0A915JPR4_ROMCU</name>
<keyword evidence="1" id="KW-1185">Reference proteome</keyword>
<dbReference type="Proteomes" id="UP000887565">
    <property type="component" value="Unplaced"/>
</dbReference>
<organism evidence="1 2">
    <name type="scientific">Romanomermis culicivorax</name>
    <name type="common">Nematode worm</name>
    <dbReference type="NCBI Taxonomy" id="13658"/>
    <lineage>
        <taxon>Eukaryota</taxon>
        <taxon>Metazoa</taxon>
        <taxon>Ecdysozoa</taxon>
        <taxon>Nematoda</taxon>
        <taxon>Enoplea</taxon>
        <taxon>Dorylaimia</taxon>
        <taxon>Mermithida</taxon>
        <taxon>Mermithoidea</taxon>
        <taxon>Mermithidae</taxon>
        <taxon>Romanomermis</taxon>
    </lineage>
</organism>
<evidence type="ECO:0000313" key="1">
    <source>
        <dbReference type="Proteomes" id="UP000887565"/>
    </source>
</evidence>
<protein>
    <submittedName>
        <fullName evidence="2">Uncharacterized protein</fullName>
    </submittedName>
</protein>
<proteinExistence type="predicted"/>
<dbReference type="WBParaSite" id="nRc.2.0.1.t28088-RA">
    <property type="protein sequence ID" value="nRc.2.0.1.t28088-RA"/>
    <property type="gene ID" value="nRc.2.0.1.g28088"/>
</dbReference>
<reference evidence="2" key="1">
    <citation type="submission" date="2022-11" db="UniProtKB">
        <authorList>
            <consortium name="WormBaseParasite"/>
        </authorList>
    </citation>
    <scope>IDENTIFICATION</scope>
</reference>
<sequence length="75" mass="8723">YIAKITDLAKKRVGGSSVADPAIKDYTKLLHLIESTKWCRMTHVKKFLYRHQRGVRNSKEQQIDVLYYSSQSIPL</sequence>
<dbReference type="AlphaFoldDB" id="A0A915JPR4"/>
<accession>A0A915JPR4</accession>
<evidence type="ECO:0000313" key="2">
    <source>
        <dbReference type="WBParaSite" id="nRc.2.0.1.t28088-RA"/>
    </source>
</evidence>